<accession>A0A0S2KE79</accession>
<keyword evidence="2" id="KW-1185">Reference proteome</keyword>
<dbReference type="STRING" id="1249552.PS2015_1960"/>
<gene>
    <name evidence="1" type="ORF">PS2015_1960</name>
</gene>
<protein>
    <submittedName>
        <fullName evidence="1">Uncharacterized protein</fullName>
    </submittedName>
</protein>
<dbReference type="AlphaFoldDB" id="A0A0S2KE79"/>
<dbReference type="EMBL" id="CP013189">
    <property type="protein sequence ID" value="ALO46602.1"/>
    <property type="molecule type" value="Genomic_DNA"/>
</dbReference>
<dbReference type="Proteomes" id="UP000065641">
    <property type="component" value="Chromosome"/>
</dbReference>
<evidence type="ECO:0000313" key="2">
    <source>
        <dbReference type="Proteomes" id="UP000065641"/>
    </source>
</evidence>
<name>A0A0S2KE79_9GAMM</name>
<organism evidence="1 2">
    <name type="scientific">Pseudohongiella spirulinae</name>
    <dbReference type="NCBI Taxonomy" id="1249552"/>
    <lineage>
        <taxon>Bacteria</taxon>
        <taxon>Pseudomonadati</taxon>
        <taxon>Pseudomonadota</taxon>
        <taxon>Gammaproteobacteria</taxon>
        <taxon>Pseudomonadales</taxon>
        <taxon>Pseudohongiellaceae</taxon>
        <taxon>Pseudohongiella</taxon>
    </lineage>
</organism>
<dbReference type="RefSeq" id="WP_058022076.1">
    <property type="nucleotide sequence ID" value="NZ_CP013189.1"/>
</dbReference>
<sequence>MTHMDLDQFNGQFDSMFLPDGVKSREQYRGDYDNYLRGVNQVEQKLKTNGGNDALTNRNI</sequence>
<proteinExistence type="predicted"/>
<reference evidence="1 2" key="1">
    <citation type="submission" date="2015-11" db="EMBL/GenBank/DDBJ databases">
        <authorList>
            <person name="Zhang Y."/>
            <person name="Guo Z."/>
        </authorList>
    </citation>
    <scope>NUCLEOTIDE SEQUENCE [LARGE SCALE GENOMIC DNA]</scope>
    <source>
        <strain evidence="1 2">KCTC 32221</strain>
    </source>
</reference>
<dbReference type="KEGG" id="pspi:PS2015_1960"/>
<evidence type="ECO:0000313" key="1">
    <source>
        <dbReference type="EMBL" id="ALO46602.1"/>
    </source>
</evidence>